<protein>
    <submittedName>
        <fullName evidence="8">Uncharacterized protein</fullName>
    </submittedName>
</protein>
<dbReference type="AlphaFoldDB" id="A0AAV2I739"/>
<dbReference type="Pfam" id="PF21365">
    <property type="entry name" value="Glyco_hydro_31_3rd"/>
    <property type="match status" value="1"/>
</dbReference>
<sequence length="681" mass="76666">MVKCLQHILTHSKMLPSRGPLMFILLVLSGTCVPSTALLGRNVDDLLQFWSDAQTKATSSGLEILFKNNATSKTSLLAGWLAHGKVTTDMVACELPGELKDQGQCLEWTNGWRVESFWKNLGRLNTVTGLQCSTVHWRPPQDGAGQETPEDCYNMTGFYWFGGFESSSQVWPINTFQANSSAFITGDTYQSFMYGGVLEGMFLSSSGVGIYVDETTPLYLSVNQAGSHMLCLKGKVGANTPFFNVPQAFLKYDICKAANLLELWRGVSEVYLPKPAVVPSSDVLRHPVWTTWASYKENINDSTVLEFAEDVLKNNFSISQLEIDDRWTPHYGDFVFDNQTFSGAANLIKNLTQKGIVTTVWMHPFLNTDSNAFRELSAKGYLIQELNSSRPHVVTWWRGSAGVIDVTNPDAVKWYLEKVKALRDAYNVTSFKFDAGEISWIGGPYKLSNQLAHPNYLTRTYIEMTFLADTDQRRQEVRVGYRSQASTLMVRMLDRQSDWSNTLGLKTLIPCALVFGFMGYPYVLPDMIGGNAYGPNPDSELFVRWLQATVFMPVLQFSITPWSYNATVLELTGKYIRLHEQYADKIVDLADHAQKTGEPINRPLWWLDPEDTTALQLDSEFLLGDDLLVAPVLEQGARSRDIYLPKGQWRDELRGRVVQGGAWIRNYPASLEELPYFTKIG</sequence>
<dbReference type="Gene3D" id="3.20.20.80">
    <property type="entry name" value="Glycosidases"/>
    <property type="match status" value="1"/>
</dbReference>
<evidence type="ECO:0000259" key="7">
    <source>
        <dbReference type="Pfam" id="PF21365"/>
    </source>
</evidence>
<dbReference type="InterPro" id="IPR050985">
    <property type="entry name" value="Alpha-glycosidase_related"/>
</dbReference>
<dbReference type="InterPro" id="IPR048395">
    <property type="entry name" value="Glyco_hydro_31_C"/>
</dbReference>
<dbReference type="Proteomes" id="UP001497497">
    <property type="component" value="Unassembled WGS sequence"/>
</dbReference>
<dbReference type="Gene3D" id="2.60.40.1180">
    <property type="entry name" value="Golgi alpha-mannosidase II"/>
    <property type="match status" value="1"/>
</dbReference>
<dbReference type="InterPro" id="IPR013780">
    <property type="entry name" value="Glyco_hydro_b"/>
</dbReference>
<keyword evidence="9" id="KW-1185">Reference proteome</keyword>
<keyword evidence="2 4" id="KW-0378">Hydrolase</keyword>
<dbReference type="InterPro" id="IPR017853">
    <property type="entry name" value="GH"/>
</dbReference>
<feature type="transmembrane region" description="Helical" evidence="5">
    <location>
        <begin position="21"/>
        <end position="39"/>
    </location>
</feature>
<evidence type="ECO:0000256" key="1">
    <source>
        <dbReference type="ARBA" id="ARBA00007806"/>
    </source>
</evidence>
<organism evidence="8 9">
    <name type="scientific">Lymnaea stagnalis</name>
    <name type="common">Great pond snail</name>
    <name type="synonym">Helix stagnalis</name>
    <dbReference type="NCBI Taxonomy" id="6523"/>
    <lineage>
        <taxon>Eukaryota</taxon>
        <taxon>Metazoa</taxon>
        <taxon>Spiralia</taxon>
        <taxon>Lophotrochozoa</taxon>
        <taxon>Mollusca</taxon>
        <taxon>Gastropoda</taxon>
        <taxon>Heterobranchia</taxon>
        <taxon>Euthyneura</taxon>
        <taxon>Panpulmonata</taxon>
        <taxon>Hygrophila</taxon>
        <taxon>Lymnaeoidea</taxon>
        <taxon>Lymnaeidae</taxon>
        <taxon>Lymnaea</taxon>
    </lineage>
</organism>
<name>A0AAV2I739_LYMST</name>
<evidence type="ECO:0000313" key="8">
    <source>
        <dbReference type="EMBL" id="CAL1542586.1"/>
    </source>
</evidence>
<evidence type="ECO:0000313" key="9">
    <source>
        <dbReference type="Proteomes" id="UP001497497"/>
    </source>
</evidence>
<dbReference type="CDD" id="cd06592">
    <property type="entry name" value="GH31_NET37"/>
    <property type="match status" value="1"/>
</dbReference>
<dbReference type="PANTHER" id="PTHR43053">
    <property type="entry name" value="GLYCOSIDASE FAMILY 31"/>
    <property type="match status" value="1"/>
</dbReference>
<keyword evidence="5" id="KW-0812">Transmembrane</keyword>
<dbReference type="PANTHER" id="PTHR43053:SF4">
    <property type="entry name" value="MYOGENESIS-REGULATING GLYCOSIDASE"/>
    <property type="match status" value="1"/>
</dbReference>
<evidence type="ECO:0000256" key="4">
    <source>
        <dbReference type="RuleBase" id="RU361185"/>
    </source>
</evidence>
<evidence type="ECO:0000256" key="3">
    <source>
        <dbReference type="ARBA" id="ARBA00023295"/>
    </source>
</evidence>
<proteinExistence type="inferred from homology"/>
<evidence type="ECO:0000259" key="6">
    <source>
        <dbReference type="Pfam" id="PF01055"/>
    </source>
</evidence>
<comment type="caution">
    <text evidence="8">The sequence shown here is derived from an EMBL/GenBank/DDBJ whole genome shotgun (WGS) entry which is preliminary data.</text>
</comment>
<dbReference type="SUPFAM" id="SSF51011">
    <property type="entry name" value="Glycosyl hydrolase domain"/>
    <property type="match status" value="1"/>
</dbReference>
<keyword evidence="5" id="KW-0472">Membrane</keyword>
<gene>
    <name evidence="8" type="ORF">GSLYS_00016120001</name>
</gene>
<dbReference type="EMBL" id="CAXITT010000494">
    <property type="protein sequence ID" value="CAL1542586.1"/>
    <property type="molecule type" value="Genomic_DNA"/>
</dbReference>
<keyword evidence="3 4" id="KW-0326">Glycosidase</keyword>
<evidence type="ECO:0000256" key="2">
    <source>
        <dbReference type="ARBA" id="ARBA00022801"/>
    </source>
</evidence>
<dbReference type="GO" id="GO:0005975">
    <property type="term" value="P:carbohydrate metabolic process"/>
    <property type="evidence" value="ECO:0007669"/>
    <property type="project" value="InterPro"/>
</dbReference>
<accession>A0AAV2I739</accession>
<dbReference type="InterPro" id="IPR000322">
    <property type="entry name" value="Glyco_hydro_31_TIM"/>
</dbReference>
<comment type="similarity">
    <text evidence="1 4">Belongs to the glycosyl hydrolase 31 family.</text>
</comment>
<dbReference type="SUPFAM" id="SSF51445">
    <property type="entry name" value="(Trans)glycosidases"/>
    <property type="match status" value="1"/>
</dbReference>
<keyword evidence="5" id="KW-1133">Transmembrane helix</keyword>
<dbReference type="GO" id="GO:0004553">
    <property type="term" value="F:hydrolase activity, hydrolyzing O-glycosyl compounds"/>
    <property type="evidence" value="ECO:0007669"/>
    <property type="project" value="InterPro"/>
</dbReference>
<feature type="domain" description="Glycosyl hydrolase family 31 C-terminal" evidence="7">
    <location>
        <begin position="597"/>
        <end position="681"/>
    </location>
</feature>
<evidence type="ECO:0000256" key="5">
    <source>
        <dbReference type="SAM" id="Phobius"/>
    </source>
</evidence>
<reference evidence="8 9" key="1">
    <citation type="submission" date="2024-04" db="EMBL/GenBank/DDBJ databases">
        <authorList>
            <consortium name="Genoscope - CEA"/>
            <person name="William W."/>
        </authorList>
    </citation>
    <scope>NUCLEOTIDE SEQUENCE [LARGE SCALE GENOMIC DNA]</scope>
</reference>
<feature type="domain" description="Glycoside hydrolase family 31 TIM barrel" evidence="6">
    <location>
        <begin position="292"/>
        <end position="580"/>
    </location>
</feature>
<dbReference type="Pfam" id="PF01055">
    <property type="entry name" value="Glyco_hydro_31_2nd"/>
    <property type="match status" value="1"/>
</dbReference>